<dbReference type="PROSITE" id="PS51194">
    <property type="entry name" value="HELICASE_CTER"/>
    <property type="match status" value="1"/>
</dbReference>
<protein>
    <submittedName>
        <fullName evidence="4">Helicase C-terminal domain protein</fullName>
    </submittedName>
</protein>
<sequence>MPRKSPALLPDGLYDQVVTDSLQQLIEASIGEHGFTVADLAAEDAPARMAEVLASTLARILEDLGEEDGGKPRRQLALVNDLLRYVRHRATHSDVPGDTGAGHGPHALEPRDEARLDADGGHGLLSSPPRLLQAVHRNRVVPLRPEIGLAMPWLFTAGRGTPSLLSELQRELGACDRVDILVSFITQSGVRKLLDILQRITAVDAHGRPGTRLRILTTTYTGATEMQALDLLARLPGVEVRVSLDGRRTRLHAKAWIFHRDSGFGSAYVGSANLSAAAMMGGLEWTVKFTEQGQEELFARARANFETLWEDREFQRYDPENAVHRTALENALTREAGHGLPVRLTFFDLEPKSYQQDMLDQLHAERLQGRHRNLLVAATGTGKTVVAAFDYRRLCAAQGGRPRLLFVAHREEILRQARRTYQEVLRDHAFGCLLVGGAEPDSHDHLFATIDSVSSKRLVDRFGADYWNVVVIDECHRLAANRFDALANAIRPAVLLGLTATPERSDGKSILGYFQNRRDGSPAVELRLWQALDLQLLCPFEYYACDDETDFSSVPWNAPGETAAIDRLVTGNDMRARMVIHEWQRLAGSLSQSRALVFCVSVGHARFMTDRLNAAGIPAECVVGDSSAEDRRAVPERLARGEINAIVTCDLYNEGVDLPFVNTLLLLRPTQSPVLFQQQIGRGLRLHSSKESCLILDFVGRYREDFRFDRLLSSLTGLHRAQLPSEAENDFPSLPSGCFIHLQRQARERILDSLRRMVQQNWRRLCTELQTYVTLQGRESTRLVDFLKDQGVELESLYRSSGRSGWTCLKRQAGLLPGEASQEEEYFGRRFADLLHVDDVERLAFLAQVTQSRAAHELKEAHPNQHGREAVAMSGSALLKDAGSARERRLLQMLAYQIDAGHQQKETGAAFLARLMESPMSFQELGELAEVLSSRNVLPARSIPGMEDLPLCLHASYGVREILTAVSWLTDTRRSPFQAGVLALPERRTELLFVTLDKREGYHQRIAYHDYAISAERFHWQTQNSAGPDTKVGRRYLESPDNGWRFQLFVRQTRKDPYRACGPVALLQAEGNRPMSIHWKLDVPLPARLFQAFSVLRDA</sequence>
<feature type="domain" description="Helicase ATP-binding" evidence="2">
    <location>
        <begin position="364"/>
        <end position="520"/>
    </location>
</feature>
<dbReference type="AlphaFoldDB" id="E7RYR2"/>
<dbReference type="PROSITE" id="PS51192">
    <property type="entry name" value="HELICASE_ATP_BIND_1"/>
    <property type="match status" value="1"/>
</dbReference>
<comment type="caution">
    <text evidence="4">The sequence shown here is derived from an EMBL/GenBank/DDBJ whole genome shotgun (WGS) entry which is preliminary data.</text>
</comment>
<dbReference type="GO" id="GO:0005524">
    <property type="term" value="F:ATP binding"/>
    <property type="evidence" value="ECO:0007669"/>
    <property type="project" value="InterPro"/>
</dbReference>
<accession>E7RYR2</accession>
<dbReference type="InterPro" id="IPR021835">
    <property type="entry name" value="DUF3427"/>
</dbReference>
<dbReference type="PANTHER" id="PTHR47962">
    <property type="entry name" value="ATP-DEPENDENT HELICASE LHR-RELATED-RELATED"/>
    <property type="match status" value="1"/>
</dbReference>
<dbReference type="CDD" id="cd18799">
    <property type="entry name" value="SF2_C_EcoAI-like"/>
    <property type="match status" value="1"/>
</dbReference>
<dbReference type="eggNOG" id="COG1061">
    <property type="taxonomic scope" value="Bacteria"/>
</dbReference>
<dbReference type="Proteomes" id="UP000011021">
    <property type="component" value="Unassembled WGS sequence"/>
</dbReference>
<dbReference type="GO" id="GO:0003677">
    <property type="term" value="F:DNA binding"/>
    <property type="evidence" value="ECO:0007669"/>
    <property type="project" value="InterPro"/>
</dbReference>
<proteinExistence type="predicted"/>
<dbReference type="InterPro" id="IPR001650">
    <property type="entry name" value="Helicase_C-like"/>
</dbReference>
<keyword evidence="5" id="KW-1185">Reference proteome</keyword>
<organism evidence="4 5">
    <name type="scientific">Lautropia mirabilis ATCC 51599</name>
    <dbReference type="NCBI Taxonomy" id="887898"/>
    <lineage>
        <taxon>Bacteria</taxon>
        <taxon>Pseudomonadati</taxon>
        <taxon>Pseudomonadota</taxon>
        <taxon>Betaproteobacteria</taxon>
        <taxon>Burkholderiales</taxon>
        <taxon>Burkholderiaceae</taxon>
        <taxon>Lautropia</taxon>
    </lineage>
</organism>
<dbReference type="PROSITE" id="PS50035">
    <property type="entry name" value="PLD"/>
    <property type="match status" value="1"/>
</dbReference>
<gene>
    <name evidence="4" type="ORF">HMPREF0551_1826</name>
</gene>
<dbReference type="HOGENOM" id="CLU_005588_1_1_4"/>
<dbReference type="InterPro" id="IPR014001">
    <property type="entry name" value="Helicase_ATP-bd"/>
</dbReference>
<keyword evidence="4" id="KW-0378">Hydrolase</keyword>
<dbReference type="InterPro" id="IPR052511">
    <property type="entry name" value="ATP-dep_Helicase"/>
</dbReference>
<dbReference type="PANTHER" id="PTHR47962:SF7">
    <property type="entry name" value="MITOCHONDRIAL ATP-DEPENDENT HELICASE IRC3-RELATED"/>
    <property type="match status" value="1"/>
</dbReference>
<dbReference type="InterPro" id="IPR027417">
    <property type="entry name" value="P-loop_NTPase"/>
</dbReference>
<dbReference type="RefSeq" id="WP_005674174.1">
    <property type="nucleotide sequence ID" value="NZ_CP146288.1"/>
</dbReference>
<feature type="domain" description="Helicase C-terminal" evidence="3">
    <location>
        <begin position="582"/>
        <end position="731"/>
    </location>
</feature>
<evidence type="ECO:0000313" key="5">
    <source>
        <dbReference type="Proteomes" id="UP000011021"/>
    </source>
</evidence>
<dbReference type="REBASE" id="38890">
    <property type="entry name" value="Lmi51599ORFAP"/>
</dbReference>
<dbReference type="InterPro" id="IPR001736">
    <property type="entry name" value="PLipase_D/transphosphatidylase"/>
</dbReference>
<dbReference type="eggNOG" id="COG3886">
    <property type="taxonomic scope" value="Bacteria"/>
</dbReference>
<dbReference type="GO" id="GO:0016887">
    <property type="term" value="F:ATP hydrolysis activity"/>
    <property type="evidence" value="ECO:0007669"/>
    <property type="project" value="TreeGrafter"/>
</dbReference>
<dbReference type="GO" id="GO:0004386">
    <property type="term" value="F:helicase activity"/>
    <property type="evidence" value="ECO:0007669"/>
    <property type="project" value="UniProtKB-KW"/>
</dbReference>
<keyword evidence="4" id="KW-0547">Nucleotide-binding</keyword>
<dbReference type="Pfam" id="PF04851">
    <property type="entry name" value="ResIII"/>
    <property type="match status" value="1"/>
</dbReference>
<dbReference type="Gene3D" id="3.40.50.300">
    <property type="entry name" value="P-loop containing nucleotide triphosphate hydrolases"/>
    <property type="match status" value="2"/>
</dbReference>
<dbReference type="SUPFAM" id="SSF56024">
    <property type="entry name" value="Phospholipase D/nuclease"/>
    <property type="match status" value="1"/>
</dbReference>
<dbReference type="Gene3D" id="3.30.870.10">
    <property type="entry name" value="Endonuclease Chain A"/>
    <property type="match status" value="1"/>
</dbReference>
<name>E7RYR2_9BURK</name>
<keyword evidence="4" id="KW-0347">Helicase</keyword>
<dbReference type="Pfam" id="PF00271">
    <property type="entry name" value="Helicase_C"/>
    <property type="match status" value="1"/>
</dbReference>
<dbReference type="EMBL" id="AEQP01000020">
    <property type="protein sequence ID" value="EFV94386.1"/>
    <property type="molecule type" value="Genomic_DNA"/>
</dbReference>
<evidence type="ECO:0000259" key="1">
    <source>
        <dbReference type="PROSITE" id="PS50035"/>
    </source>
</evidence>
<evidence type="ECO:0000259" key="3">
    <source>
        <dbReference type="PROSITE" id="PS51194"/>
    </source>
</evidence>
<feature type="domain" description="PLD phosphodiesterase" evidence="1">
    <location>
        <begin position="247"/>
        <end position="278"/>
    </location>
</feature>
<reference evidence="4 5" key="1">
    <citation type="submission" date="2010-12" db="EMBL/GenBank/DDBJ databases">
        <authorList>
            <person name="Muzny D."/>
            <person name="Qin X."/>
            <person name="Deng J."/>
            <person name="Jiang H."/>
            <person name="Liu Y."/>
            <person name="Qu J."/>
            <person name="Song X.-Z."/>
            <person name="Zhang L."/>
            <person name="Thornton R."/>
            <person name="Coyle M."/>
            <person name="Francisco L."/>
            <person name="Jackson L."/>
            <person name="Javaid M."/>
            <person name="Korchina V."/>
            <person name="Kovar C."/>
            <person name="Mata R."/>
            <person name="Mathew T."/>
            <person name="Ngo R."/>
            <person name="Nguyen L."/>
            <person name="Nguyen N."/>
            <person name="Okwuonu G."/>
            <person name="Ongeri F."/>
            <person name="Pham C."/>
            <person name="Simmons D."/>
            <person name="Wilczek-Boney K."/>
            <person name="Hale W."/>
            <person name="Jakkamsetti A."/>
            <person name="Pham P."/>
            <person name="Ruth R."/>
            <person name="San Lucas F."/>
            <person name="Warren J."/>
            <person name="Zhang J."/>
            <person name="Zhao Z."/>
            <person name="Zhou C."/>
            <person name="Zhu D."/>
            <person name="Lee S."/>
            <person name="Bess C."/>
            <person name="Blankenburg K."/>
            <person name="Forbes L."/>
            <person name="Fu Q."/>
            <person name="Gubbala S."/>
            <person name="Hirani K."/>
            <person name="Jayaseelan J.C."/>
            <person name="Lara F."/>
            <person name="Munidasa M."/>
            <person name="Palculict T."/>
            <person name="Patil S."/>
            <person name="Pu L.-L."/>
            <person name="Saada N."/>
            <person name="Tang L."/>
            <person name="Weissenberger G."/>
            <person name="Zhu Y."/>
            <person name="Hemphill L."/>
            <person name="Shang Y."/>
            <person name="Youmans B."/>
            <person name="Ayvaz T."/>
            <person name="Ross M."/>
            <person name="Santibanez J."/>
            <person name="Aqrawi P."/>
            <person name="Gross S."/>
            <person name="Joshi V."/>
            <person name="Fowler G."/>
            <person name="Nazareth L."/>
            <person name="Reid J."/>
            <person name="Worley K."/>
            <person name="Petrosino J."/>
            <person name="Highlander S."/>
            <person name="Gibbs R."/>
        </authorList>
    </citation>
    <scope>NUCLEOTIDE SEQUENCE [LARGE SCALE GENOMIC DNA]</scope>
    <source>
        <strain evidence="4 5">ATCC 51599</strain>
    </source>
</reference>
<evidence type="ECO:0000313" key="4">
    <source>
        <dbReference type="EMBL" id="EFV94386.1"/>
    </source>
</evidence>
<dbReference type="GO" id="GO:0006793">
    <property type="term" value="P:phosphorus metabolic process"/>
    <property type="evidence" value="ECO:0007669"/>
    <property type="project" value="UniProtKB-ARBA"/>
</dbReference>
<dbReference type="SUPFAM" id="SSF52540">
    <property type="entry name" value="P-loop containing nucleoside triphosphate hydrolases"/>
    <property type="match status" value="1"/>
</dbReference>
<keyword evidence="4" id="KW-0067">ATP-binding</keyword>
<dbReference type="STRING" id="887898.HMPREF0551_1826"/>
<evidence type="ECO:0000259" key="2">
    <source>
        <dbReference type="PROSITE" id="PS51192"/>
    </source>
</evidence>
<dbReference type="InterPro" id="IPR006935">
    <property type="entry name" value="Helicase/UvrB_N"/>
</dbReference>
<dbReference type="SMART" id="SM00490">
    <property type="entry name" value="HELICc"/>
    <property type="match status" value="1"/>
</dbReference>
<dbReference type="SMART" id="SM00487">
    <property type="entry name" value="DEXDc"/>
    <property type="match status" value="1"/>
</dbReference>
<dbReference type="CDD" id="cd18032">
    <property type="entry name" value="DEXHc_RE_I_III_res"/>
    <property type="match status" value="1"/>
</dbReference>
<dbReference type="Pfam" id="PF11907">
    <property type="entry name" value="DUF3427"/>
    <property type="match status" value="1"/>
</dbReference>